<feature type="transmembrane region" description="Helical" evidence="1">
    <location>
        <begin position="50"/>
        <end position="69"/>
    </location>
</feature>
<evidence type="ECO:0000313" key="3">
    <source>
        <dbReference type="Proteomes" id="UP001227162"/>
    </source>
</evidence>
<dbReference type="InterPro" id="IPR021836">
    <property type="entry name" value="DUF3429"/>
</dbReference>
<feature type="transmembrane region" description="Helical" evidence="1">
    <location>
        <begin position="81"/>
        <end position="98"/>
    </location>
</feature>
<feature type="transmembrane region" description="Helical" evidence="1">
    <location>
        <begin position="134"/>
        <end position="151"/>
    </location>
</feature>
<dbReference type="RefSeq" id="WP_317627455.1">
    <property type="nucleotide sequence ID" value="NZ_JANFFA010000006.1"/>
</dbReference>
<reference evidence="2" key="1">
    <citation type="submission" date="2022-07" db="EMBL/GenBank/DDBJ databases">
        <authorList>
            <person name="Otstavnykh N."/>
            <person name="Isaeva M."/>
            <person name="Bystritskaya E."/>
        </authorList>
    </citation>
    <scope>NUCLEOTIDE SEQUENCE</scope>
    <source>
        <strain evidence="2">10Alg 79</strain>
    </source>
</reference>
<accession>A0AAJ1UC70</accession>
<feature type="transmembrane region" description="Helical" evidence="1">
    <location>
        <begin position="12"/>
        <end position="30"/>
    </location>
</feature>
<dbReference type="Proteomes" id="UP001227162">
    <property type="component" value="Unassembled WGS sequence"/>
</dbReference>
<evidence type="ECO:0000256" key="1">
    <source>
        <dbReference type="SAM" id="Phobius"/>
    </source>
</evidence>
<proteinExistence type="predicted"/>
<comment type="caution">
    <text evidence="2">The sequence shown here is derived from an EMBL/GenBank/DDBJ whole genome shotgun (WGS) entry which is preliminary data.</text>
</comment>
<gene>
    <name evidence="2" type="ORF">NOI20_17075</name>
</gene>
<keyword evidence="1" id="KW-0472">Membrane</keyword>
<keyword evidence="1" id="KW-1133">Transmembrane helix</keyword>
<organism evidence="2 3">
    <name type="scientific">Rhodalgimonas zhirmunskyi</name>
    <dbReference type="NCBI Taxonomy" id="2964767"/>
    <lineage>
        <taxon>Bacteria</taxon>
        <taxon>Pseudomonadati</taxon>
        <taxon>Pseudomonadota</taxon>
        <taxon>Alphaproteobacteria</taxon>
        <taxon>Rhodobacterales</taxon>
        <taxon>Roseobacteraceae</taxon>
        <taxon>Rhodalgimonas</taxon>
    </lineage>
</organism>
<dbReference type="Pfam" id="PF11911">
    <property type="entry name" value="DUF3429"/>
    <property type="match status" value="1"/>
</dbReference>
<dbReference type="PANTHER" id="PTHR15887">
    <property type="entry name" value="TRANSMEMBRANE PROTEIN 69"/>
    <property type="match status" value="1"/>
</dbReference>
<evidence type="ECO:0000313" key="2">
    <source>
        <dbReference type="EMBL" id="MDQ2095835.1"/>
    </source>
</evidence>
<keyword evidence="3" id="KW-1185">Reference proteome</keyword>
<protein>
    <submittedName>
        <fullName evidence="2">DUF3429 domain-containing protein</fullName>
    </submittedName>
</protein>
<reference evidence="2" key="2">
    <citation type="submission" date="2023-04" db="EMBL/GenBank/DDBJ databases">
        <title>'Rhodoalgimonas zhirmunskyi' gen. nov., isolated from a red alga.</title>
        <authorList>
            <person name="Nedashkovskaya O.I."/>
            <person name="Otstavnykh N.Y."/>
            <person name="Bystritskaya E.P."/>
            <person name="Balabanova L.A."/>
            <person name="Isaeva M.P."/>
        </authorList>
    </citation>
    <scope>NUCLEOTIDE SEQUENCE</scope>
    <source>
        <strain evidence="2">10Alg 79</strain>
    </source>
</reference>
<dbReference type="PANTHER" id="PTHR15887:SF1">
    <property type="entry name" value="TRANSMEMBRANE PROTEIN 69"/>
    <property type="match status" value="1"/>
</dbReference>
<sequence>MDRTRTIPRHALWLGAAGLLPFVWGALTTLAPDLGDRARDIVGPRMVGPYVQLFYGMVILSFMSGVLWGFTAKSDGRHARWAYAASTLPALWVFFTTGGGVDRASWALIAGFAGLLALDRAYWKAGLAPDWWMALRVPLTLIVILCLLTGAEFP</sequence>
<keyword evidence="1" id="KW-0812">Transmembrane</keyword>
<dbReference type="EMBL" id="JANFFA010000006">
    <property type="protein sequence ID" value="MDQ2095835.1"/>
    <property type="molecule type" value="Genomic_DNA"/>
</dbReference>
<dbReference type="AlphaFoldDB" id="A0AAJ1UC70"/>
<name>A0AAJ1UC70_9RHOB</name>